<evidence type="ECO:0008006" key="5">
    <source>
        <dbReference type="Google" id="ProtNLM"/>
    </source>
</evidence>
<accession>A0ABP8K4X7</accession>
<comment type="caution">
    <text evidence="3">The sequence shown here is derived from an EMBL/GenBank/DDBJ whole genome shotgun (WGS) entry which is preliminary data.</text>
</comment>
<feature type="region of interest" description="Disordered" evidence="1">
    <location>
        <begin position="50"/>
        <end position="88"/>
    </location>
</feature>
<dbReference type="Proteomes" id="UP001500390">
    <property type="component" value="Unassembled WGS sequence"/>
</dbReference>
<proteinExistence type="predicted"/>
<evidence type="ECO:0000256" key="1">
    <source>
        <dbReference type="SAM" id="MobiDB-lite"/>
    </source>
</evidence>
<feature type="transmembrane region" description="Helical" evidence="2">
    <location>
        <begin position="95"/>
        <end position="118"/>
    </location>
</feature>
<dbReference type="Pfam" id="PF11303">
    <property type="entry name" value="DUF3105"/>
    <property type="match status" value="1"/>
</dbReference>
<keyword evidence="2" id="KW-0812">Transmembrane</keyword>
<evidence type="ECO:0000313" key="4">
    <source>
        <dbReference type="Proteomes" id="UP001500390"/>
    </source>
</evidence>
<evidence type="ECO:0000313" key="3">
    <source>
        <dbReference type="EMBL" id="GAA4400225.1"/>
    </source>
</evidence>
<organism evidence="3 4">
    <name type="scientific">Ornithinibacter aureus</name>
    <dbReference type="NCBI Taxonomy" id="622664"/>
    <lineage>
        <taxon>Bacteria</taxon>
        <taxon>Bacillati</taxon>
        <taxon>Actinomycetota</taxon>
        <taxon>Actinomycetes</taxon>
        <taxon>Micrococcales</taxon>
        <taxon>Intrasporangiaceae</taxon>
        <taxon>Ornithinibacter</taxon>
    </lineage>
</organism>
<protein>
    <recommendedName>
        <fullName evidence="5">DUF3105 domain-containing protein</fullName>
    </recommendedName>
</protein>
<feature type="compositionally biased region" description="Polar residues" evidence="1">
    <location>
        <begin position="53"/>
        <end position="77"/>
    </location>
</feature>
<feature type="region of interest" description="Disordered" evidence="1">
    <location>
        <begin position="248"/>
        <end position="269"/>
    </location>
</feature>
<keyword evidence="4" id="KW-1185">Reference proteome</keyword>
<dbReference type="InterPro" id="IPR021454">
    <property type="entry name" value="DUF3105"/>
</dbReference>
<feature type="region of interest" description="Disordered" evidence="1">
    <location>
        <begin position="132"/>
        <end position="152"/>
    </location>
</feature>
<keyword evidence="2" id="KW-0472">Membrane</keyword>
<reference evidence="4" key="1">
    <citation type="journal article" date="2019" name="Int. J. Syst. Evol. Microbiol.">
        <title>The Global Catalogue of Microorganisms (GCM) 10K type strain sequencing project: providing services to taxonomists for standard genome sequencing and annotation.</title>
        <authorList>
            <consortium name="The Broad Institute Genomics Platform"/>
            <consortium name="The Broad Institute Genome Sequencing Center for Infectious Disease"/>
            <person name="Wu L."/>
            <person name="Ma J."/>
        </authorList>
    </citation>
    <scope>NUCLEOTIDE SEQUENCE [LARGE SCALE GENOMIC DNA]</scope>
    <source>
        <strain evidence="4">JCM 17738</strain>
    </source>
</reference>
<sequence length="269" mass="28714">MRAVRVCGCSRAPNPTAHAGEAVKAEPCHLRVWLGSRVPRTLAEMRGSFPGRATSTEEQLVSPSGSANKQARSSAQEKLSDLRGQQARRERRQRLTIWTAAITAVVVVAGVVAATVIVDLRNTPTLDAVATYTPESGHTEDPVTYEQTPPAGGEHAPAWLNCGTYEAPVTNENAVHSMEHGAVWVTYRPDLPAAQVETLRQSVPDTYMVLSPFDGLPAPVVASAWGKQLTLEGADDPRLTEFIREFRQSPQAPEPGAACTGGIDGGQGS</sequence>
<evidence type="ECO:0000256" key="2">
    <source>
        <dbReference type="SAM" id="Phobius"/>
    </source>
</evidence>
<keyword evidence="2" id="KW-1133">Transmembrane helix</keyword>
<gene>
    <name evidence="3" type="ORF">GCM10023153_27510</name>
</gene>
<name>A0ABP8K4X7_9MICO</name>
<dbReference type="EMBL" id="BAABFX010000038">
    <property type="protein sequence ID" value="GAA4400225.1"/>
    <property type="molecule type" value="Genomic_DNA"/>
</dbReference>